<dbReference type="AlphaFoldDB" id="A0A2A7UTZ4"/>
<dbReference type="EMBL" id="PDEA01000001">
    <property type="protein sequence ID" value="PEH88694.1"/>
    <property type="molecule type" value="Genomic_DNA"/>
</dbReference>
<dbReference type="GeneID" id="80800707"/>
<dbReference type="Gene3D" id="3.10.450.50">
    <property type="match status" value="1"/>
</dbReference>
<dbReference type="SUPFAM" id="SSF54427">
    <property type="entry name" value="NTF2-like"/>
    <property type="match status" value="1"/>
</dbReference>
<organism evidence="1 2">
    <name type="scientific">Comamonas terrigena</name>
    <dbReference type="NCBI Taxonomy" id="32013"/>
    <lineage>
        <taxon>Bacteria</taxon>
        <taxon>Pseudomonadati</taxon>
        <taxon>Pseudomonadota</taxon>
        <taxon>Betaproteobacteria</taxon>
        <taxon>Burkholderiales</taxon>
        <taxon>Comamonadaceae</taxon>
        <taxon>Comamonas</taxon>
    </lineage>
</organism>
<dbReference type="Pfam" id="PF12893">
    <property type="entry name" value="Lumazine_bd_2"/>
    <property type="match status" value="1"/>
</dbReference>
<dbReference type="InterPro" id="IPR032710">
    <property type="entry name" value="NTF2-like_dom_sf"/>
</dbReference>
<dbReference type="InterPro" id="IPR039437">
    <property type="entry name" value="FrzH/put_lumazine-bd"/>
</dbReference>
<dbReference type="STRING" id="1219032.GCA_001515545_02833"/>
<dbReference type="OrthoDB" id="5676998at2"/>
<evidence type="ECO:0000313" key="2">
    <source>
        <dbReference type="Proteomes" id="UP000220246"/>
    </source>
</evidence>
<evidence type="ECO:0000313" key="1">
    <source>
        <dbReference type="EMBL" id="PEH88694.1"/>
    </source>
</evidence>
<accession>A0A2A7UTZ4</accession>
<name>A0A2A7UTZ4_COMTR</name>
<comment type="caution">
    <text evidence="1">The sequence shown here is derived from an EMBL/GenBank/DDBJ whole genome shotgun (WGS) entry which is preliminary data.</text>
</comment>
<keyword evidence="2" id="KW-1185">Reference proteome</keyword>
<proteinExistence type="predicted"/>
<sequence length="130" mass="14597">MTTAAPQHPIPHPEEAAVRLPLELYMRGHAEDCAAHMRAAFLPSARLESVREGPLTSWTLDVYCQRFNNIPAADEALRRRRIDWLDITGTSAMAKVTLEHGAVTFTDYFVLLKTEAGWKIANKAFHAQPQ</sequence>
<dbReference type="RefSeq" id="WP_066539149.1">
    <property type="nucleotide sequence ID" value="NZ_PDEA01000001.1"/>
</dbReference>
<dbReference type="Proteomes" id="UP000220246">
    <property type="component" value="Unassembled WGS sequence"/>
</dbReference>
<protein>
    <submittedName>
        <fullName evidence="1">Nuclear transport factor 2 family protein</fullName>
    </submittedName>
</protein>
<gene>
    <name evidence="1" type="ORF">CRM82_08835</name>
</gene>
<reference evidence="2" key="1">
    <citation type="submission" date="2017-09" db="EMBL/GenBank/DDBJ databases">
        <title>FDA dAtabase for Regulatory Grade micrObial Sequences (FDA-ARGOS): Supporting development and validation of Infectious Disease Dx tests.</title>
        <authorList>
            <person name="Minogue T."/>
            <person name="Wolcott M."/>
            <person name="Wasieloski L."/>
            <person name="Aguilar W."/>
            <person name="Moore D."/>
            <person name="Tallon L."/>
            <person name="Sadzewicz L."/>
            <person name="Ott S."/>
            <person name="Zhao X."/>
            <person name="Nagaraj S."/>
            <person name="Vavikolanu K."/>
            <person name="Aluvathingal J."/>
            <person name="Nadendla S."/>
            <person name="Sichtig H."/>
        </authorList>
    </citation>
    <scope>NUCLEOTIDE SEQUENCE [LARGE SCALE GENOMIC DNA]</scope>
    <source>
        <strain evidence="2">FDAARGOS_394</strain>
    </source>
</reference>